<keyword evidence="1" id="KW-0732">Signal</keyword>
<evidence type="ECO:0000313" key="6">
    <source>
        <dbReference type="EMBL" id="OYD14405.1"/>
    </source>
</evidence>
<sequence>MTGKAEAMQMFLFAFLSKRCPKGGKMNKLRMAFAHSSVFVLAWLVCAIGVAAASETPAGSRQSGYGLKFTYEPIPGVPIVGEAKVAPNPVGEPVLTSEVLGTDSLTAIMSTMIAPVSPEGDVVISPTTVVPQPAEVDFLPALGPGHDVRVFGHTVIQGPSESRAAHPGSTAQDVFSSGCIHLPVLNRSVPQSSIQQSGPETVTPGEHSSTAEDGWLTIKSETFEGPFPNQWVLYGSPTWDDESYRPHNGSWSGYCVGSTINPPGPYTPGDTAWMVYGPFSLVGATDAKVDFYRWLRTESNYDYLYWLASVNGNNFYGYYTSGDHQSWTSTSFDLKNVPTLGNLCGRSQVWIAFLFTSDVSNQYEGAYIDDIYIKKYVSTEKPDLTYYTPSGWDYPIVPSNVTGTHRVPSPLYAGTNYIDWAGINAGNDTVRQQFYTYLYRDGTPLAGWYTNPPLPPGPPGYFYFPDYQTTILAGDHTLMTVQDSTNVIDESNENNNRYSQSWTWSGGGGGPYEHVTITSSALKSYFAQLKSFLRNHLSLHDTTITTEYIYSSQSGRDNAEKVRNFIKWAYQNWETRYVLLGGDVDVVPHRMTYTGLHASGRPRWNDTIPCDLYYSGLDGTWDANGNNVFGEPADNPDMSPDVYVGRAPVSNSAEAQRFVTKTIIYGSGTPSHWNRVLLAGFDLNTDPGRETYGETTMEYYDDTYIPSSFICAKVYDSHSGNHKEAVRNYLNQGKHFFIHNDHGGITSLGTGWVNHSWSLSNSDLEGLTNGLNKLTIFTSSACLIGAFDRRDCVMEAFMNAPNGGAVATMSNSRFGWYQPGQNPQRDFTHAYIEKFVSRIFSHRPAYMKDFALGKEKLISRALDDSTYRWSMYALNLFGEPALRMDIPTGLVERTMGVKPLRFRLAVTPAIFGQMTTIRFELGHPSTVELEIYDAAGRLVRTLVHSRLATGRHSAVWDGKTSQGHDCPSGVYVVALKSEHGCCSQKVVRY</sequence>
<gene>
    <name evidence="6" type="ORF">CH330_08735</name>
</gene>
<dbReference type="InterPro" id="IPR011635">
    <property type="entry name" value="CARDB"/>
</dbReference>
<feature type="domain" description="CARDB" evidence="4">
    <location>
        <begin position="424"/>
        <end position="499"/>
    </location>
</feature>
<comment type="caution">
    <text evidence="6">The sequence shown here is derived from an EMBL/GenBank/DDBJ whole genome shotgun (WGS) entry which is preliminary data.</text>
</comment>
<dbReference type="Gene3D" id="2.60.40.10">
    <property type="entry name" value="Immunoglobulins"/>
    <property type="match status" value="1"/>
</dbReference>
<organism evidence="6 7">
    <name type="scientific">candidate division WOR-3 bacterium JGI_Cruoil_03_51_56</name>
    <dbReference type="NCBI Taxonomy" id="1973747"/>
    <lineage>
        <taxon>Bacteria</taxon>
        <taxon>Bacteria division WOR-3</taxon>
    </lineage>
</organism>
<dbReference type="InterPro" id="IPR013783">
    <property type="entry name" value="Ig-like_fold"/>
</dbReference>
<dbReference type="Pfam" id="PF07705">
    <property type="entry name" value="CARDB"/>
    <property type="match status" value="1"/>
</dbReference>
<dbReference type="GO" id="GO:0008234">
    <property type="term" value="F:cysteine-type peptidase activity"/>
    <property type="evidence" value="ECO:0007669"/>
    <property type="project" value="InterPro"/>
</dbReference>
<evidence type="ECO:0000259" key="3">
    <source>
        <dbReference type="Pfam" id="PF01364"/>
    </source>
</evidence>
<dbReference type="Pfam" id="PF13860">
    <property type="entry name" value="FlgD_ig"/>
    <property type="match status" value="1"/>
</dbReference>
<dbReference type="Gene3D" id="3.40.50.10390">
    <property type="entry name" value="Gingipain r, domain 1"/>
    <property type="match status" value="1"/>
</dbReference>
<feature type="domain" description="FlgD/Vpr Ig-like" evidence="5">
    <location>
        <begin position="915"/>
        <end position="978"/>
    </location>
</feature>
<dbReference type="InterPro" id="IPR029030">
    <property type="entry name" value="Caspase-like_dom_sf"/>
</dbReference>
<dbReference type="GO" id="GO:0006508">
    <property type="term" value="P:proteolysis"/>
    <property type="evidence" value="ECO:0007669"/>
    <property type="project" value="InterPro"/>
</dbReference>
<reference evidence="6 7" key="1">
    <citation type="submission" date="2017-07" db="EMBL/GenBank/DDBJ databases">
        <title>Recovery of genomes from metagenomes via a dereplication, aggregation, and scoring strategy.</title>
        <authorList>
            <person name="Sieber C.M."/>
            <person name="Probst A.J."/>
            <person name="Sharrar A."/>
            <person name="Thomas B.C."/>
            <person name="Hess M."/>
            <person name="Tringe S.G."/>
            <person name="Banfield J.F."/>
        </authorList>
    </citation>
    <scope>NUCLEOTIDE SEQUENCE [LARGE SCALE GENOMIC DNA]</scope>
    <source>
        <strain evidence="6">JGI_Cruoil_03_51_56</strain>
    </source>
</reference>
<proteinExistence type="predicted"/>
<name>A0A235BS69_UNCW3</name>
<feature type="domain" description="Gingipain" evidence="3">
    <location>
        <begin position="516"/>
        <end position="884"/>
    </location>
</feature>
<accession>A0A235BS69</accession>
<feature type="compositionally biased region" description="Polar residues" evidence="2">
    <location>
        <begin position="190"/>
        <end position="200"/>
    </location>
</feature>
<evidence type="ECO:0000313" key="7">
    <source>
        <dbReference type="Proteomes" id="UP000215559"/>
    </source>
</evidence>
<dbReference type="Gene3D" id="3.40.50.1460">
    <property type="match status" value="1"/>
</dbReference>
<dbReference type="Proteomes" id="UP000215559">
    <property type="component" value="Unassembled WGS sequence"/>
</dbReference>
<dbReference type="EMBL" id="NOZP01000160">
    <property type="protein sequence ID" value="OYD14405.1"/>
    <property type="molecule type" value="Genomic_DNA"/>
</dbReference>
<evidence type="ECO:0008006" key="8">
    <source>
        <dbReference type="Google" id="ProtNLM"/>
    </source>
</evidence>
<evidence type="ECO:0000259" key="4">
    <source>
        <dbReference type="Pfam" id="PF07705"/>
    </source>
</evidence>
<evidence type="ECO:0000256" key="1">
    <source>
        <dbReference type="ARBA" id="ARBA00022729"/>
    </source>
</evidence>
<feature type="region of interest" description="Disordered" evidence="2">
    <location>
        <begin position="190"/>
        <end position="210"/>
    </location>
</feature>
<dbReference type="Gene3D" id="2.60.40.4070">
    <property type="match status" value="1"/>
</dbReference>
<evidence type="ECO:0000256" key="2">
    <source>
        <dbReference type="SAM" id="MobiDB-lite"/>
    </source>
</evidence>
<evidence type="ECO:0000259" key="5">
    <source>
        <dbReference type="Pfam" id="PF13860"/>
    </source>
</evidence>
<protein>
    <recommendedName>
        <fullName evidence="8">Gingipain domain-containing protein</fullName>
    </recommendedName>
</protein>
<dbReference type="Pfam" id="PF01364">
    <property type="entry name" value="Peptidase_C25"/>
    <property type="match status" value="1"/>
</dbReference>
<dbReference type="AlphaFoldDB" id="A0A235BS69"/>
<dbReference type="InterPro" id="IPR025965">
    <property type="entry name" value="FlgD/Vpr_Ig-like"/>
</dbReference>
<dbReference type="InterPro" id="IPR001769">
    <property type="entry name" value="Gingipain"/>
</dbReference>
<dbReference type="SUPFAM" id="SSF52129">
    <property type="entry name" value="Caspase-like"/>
    <property type="match status" value="1"/>
</dbReference>
<dbReference type="InterPro" id="IPR029031">
    <property type="entry name" value="Gingipain_N_sf"/>
</dbReference>